<dbReference type="InterPro" id="IPR011464">
    <property type="entry name" value="DUF1570"/>
</dbReference>
<sequence length="577" mass="65758">MVRLPLLRGAVRAARADRRAIDRLGNEPPLARLRGPLGRSHHLRPGAGHPHHHAAHRHVLLLACVGFAAATARDGLARWQQLVANMDPRHLARQRQHDLRWHAGRVRLSRQRRRRFGLGAASRNRYHLATDLWTLALRRRRQCCRHPADESLRRRRDRHAHPLLGRSGGSHRFWRFAALIGPGVLYCGCPVRRYFIPEESMIRIRTAALVALCLLAATFASADEITFQRDGQKIELQGEVIATHAAGLILHTPDGKMWPIQQDEILRREKTSDPFQLQTKDELIETVLREMPPGSQVFETAHYLIAYNTSRAYAQWVGGMLERLHRGFTTYWSQRGIDIKQSDQPMVALVFDNQNSFANYSKAELGAAANSVIGFYSMHTNYVVMFDLTGGAGGGRRNIGIRDIQRLMTRPDFQWSLATVIHEATHQIAFNSGVQQRFADVPLWFSEGLAIYFETPDVSSSRGWRGIGEISKPRLGQFQKTARQNGQPFLPDLLTNDDSLRKAATALDRYAQAWALTYYLQKRMPDEYDAYLKELSQIEPLNDPPEGARMKMFQKHFGADILKLEGEVREMMMNLRP</sequence>
<comment type="caution">
    <text evidence="2">The sequence shown here is derived from an EMBL/GenBank/DDBJ whole genome shotgun (WGS) entry which is preliminary data.</text>
</comment>
<protein>
    <recommendedName>
        <fullName evidence="1">DUF1570 domain-containing protein</fullName>
    </recommendedName>
</protein>
<evidence type="ECO:0000313" key="2">
    <source>
        <dbReference type="EMBL" id="PQO48103.1"/>
    </source>
</evidence>
<accession>A0A2S8GUK6</accession>
<dbReference type="EMBL" id="PUHZ01000001">
    <property type="protein sequence ID" value="PQO48103.1"/>
    <property type="molecule type" value="Genomic_DNA"/>
</dbReference>
<proteinExistence type="predicted"/>
<dbReference type="Proteomes" id="UP000237819">
    <property type="component" value="Unassembled WGS sequence"/>
</dbReference>
<evidence type="ECO:0000259" key="1">
    <source>
        <dbReference type="Pfam" id="PF07607"/>
    </source>
</evidence>
<reference evidence="2 3" key="1">
    <citation type="submission" date="2018-02" db="EMBL/GenBank/DDBJ databases">
        <title>Comparative genomes isolates from brazilian mangrove.</title>
        <authorList>
            <person name="Araujo J.E."/>
            <person name="Taketani R.G."/>
            <person name="Silva M.C.P."/>
            <person name="Loureco M.V."/>
            <person name="Andreote F.D."/>
        </authorList>
    </citation>
    <scope>NUCLEOTIDE SEQUENCE [LARGE SCALE GENOMIC DNA]</scope>
    <source>
        <strain evidence="2 3">Nap-Phe MGV</strain>
    </source>
</reference>
<name>A0A2S8GUK6_9BACT</name>
<dbReference type="Pfam" id="PF07607">
    <property type="entry name" value="DUF1570"/>
    <property type="match status" value="1"/>
</dbReference>
<dbReference type="AlphaFoldDB" id="A0A2S8GUK6"/>
<gene>
    <name evidence="2" type="ORF">C5Y93_00020</name>
</gene>
<feature type="domain" description="DUF1570" evidence="1">
    <location>
        <begin position="417"/>
        <end position="541"/>
    </location>
</feature>
<organism evidence="2 3">
    <name type="scientific">Blastopirellula marina</name>
    <dbReference type="NCBI Taxonomy" id="124"/>
    <lineage>
        <taxon>Bacteria</taxon>
        <taxon>Pseudomonadati</taxon>
        <taxon>Planctomycetota</taxon>
        <taxon>Planctomycetia</taxon>
        <taxon>Pirellulales</taxon>
        <taxon>Pirellulaceae</taxon>
        <taxon>Blastopirellula</taxon>
    </lineage>
</organism>
<evidence type="ECO:0000313" key="3">
    <source>
        <dbReference type="Proteomes" id="UP000237819"/>
    </source>
</evidence>